<accession>A0A9N9GQ50</accession>
<evidence type="ECO:0000256" key="15">
    <source>
        <dbReference type="ARBA" id="ARBA00023136"/>
    </source>
</evidence>
<dbReference type="GO" id="GO:0006660">
    <property type="term" value="P:phosphatidylserine catabolic process"/>
    <property type="evidence" value="ECO:0007669"/>
    <property type="project" value="TreeGrafter"/>
</dbReference>
<dbReference type="InterPro" id="IPR002921">
    <property type="entry name" value="Fungal_lipase-type"/>
</dbReference>
<sequence>MRGTLLFKVFLILSQYIIFSFATFPRQIPFASNNNNIEQQRILDIPQHHIKTNTKTLKLKQIYHHGVTPSTIQLFRKLIIKDIEKELHTTTAIFDEHVINSIFIDNSKENEKPINCLNDKLDRKEVPHKEKKTVLSMAKMSYDAYIELESLESLKYKWVDLEGEWNELPFGWEGNGIRGYVFSDRENTTVIVAIKGTDPAYIDIPHAGKPLEKHDKLNDNLMFSCCCAKVDRTWKGVCGCYKGGWNCENKCLSEETNIKDSYYNTALEIFKKVKEDFPNATIWLTGHSLGGSLASLLAIKYNLPAFAFQAPGELLYAKRLGLNTTQNPNIYHFGHTADPIFMGACNGVTSTCYHWGYAMETKCHVGFSCLYDTKSKLGWNSNILKHGLELFIEKVIDKWDKITKGEEEVAECFKEENCEDCKNWKFF</sequence>
<dbReference type="EMBL" id="CAJVPQ010003385">
    <property type="protein sequence ID" value="CAG8626576.1"/>
    <property type="molecule type" value="Genomic_DNA"/>
</dbReference>
<dbReference type="GO" id="GO:0005775">
    <property type="term" value="C:vacuolar lumen"/>
    <property type="evidence" value="ECO:0007669"/>
    <property type="project" value="TreeGrafter"/>
</dbReference>
<dbReference type="PANTHER" id="PTHR47175:SF2">
    <property type="entry name" value="LIPASE ATG15-RELATED"/>
    <property type="match status" value="1"/>
</dbReference>
<feature type="domain" description="Fungal lipase-type" evidence="20">
    <location>
        <begin position="261"/>
        <end position="300"/>
    </location>
</feature>
<evidence type="ECO:0000256" key="4">
    <source>
        <dbReference type="ARBA" id="ARBA00010701"/>
    </source>
</evidence>
<dbReference type="SUPFAM" id="SSF53474">
    <property type="entry name" value="alpha/beta-Hydrolases"/>
    <property type="match status" value="1"/>
</dbReference>
<dbReference type="EC" id="3.1.1.3" evidence="6"/>
<dbReference type="OrthoDB" id="58570at2759"/>
<evidence type="ECO:0000256" key="19">
    <source>
        <dbReference type="SAM" id="SignalP"/>
    </source>
</evidence>
<evidence type="ECO:0000256" key="9">
    <source>
        <dbReference type="ARBA" id="ARBA00022801"/>
    </source>
</evidence>
<keyword evidence="22" id="KW-1185">Reference proteome</keyword>
<keyword evidence="10" id="KW-0442">Lipid degradation</keyword>
<feature type="signal peptide" evidence="19">
    <location>
        <begin position="1"/>
        <end position="22"/>
    </location>
</feature>
<dbReference type="GO" id="GO:0046461">
    <property type="term" value="P:neutral lipid catabolic process"/>
    <property type="evidence" value="ECO:0007669"/>
    <property type="project" value="TreeGrafter"/>
</dbReference>
<protein>
    <recommendedName>
        <fullName evidence="6">triacylglycerol lipase</fullName>
        <ecNumber evidence="6">3.1.1.3</ecNumber>
    </recommendedName>
    <alternativeName>
        <fullName evidence="18">Autophagy-related protein 15</fullName>
    </alternativeName>
</protein>
<organism evidence="21 22">
    <name type="scientific">Funneliformis caledonium</name>
    <dbReference type="NCBI Taxonomy" id="1117310"/>
    <lineage>
        <taxon>Eukaryota</taxon>
        <taxon>Fungi</taxon>
        <taxon>Fungi incertae sedis</taxon>
        <taxon>Mucoromycota</taxon>
        <taxon>Glomeromycotina</taxon>
        <taxon>Glomeromycetes</taxon>
        <taxon>Glomerales</taxon>
        <taxon>Glomeraceae</taxon>
        <taxon>Funneliformis</taxon>
    </lineage>
</organism>
<dbReference type="GO" id="GO:0004806">
    <property type="term" value="F:triacylglycerol lipase activity"/>
    <property type="evidence" value="ECO:0007669"/>
    <property type="project" value="UniProtKB-EC"/>
</dbReference>
<evidence type="ECO:0000256" key="3">
    <source>
        <dbReference type="ARBA" id="ARBA00004343"/>
    </source>
</evidence>
<dbReference type="Gene3D" id="3.40.50.1820">
    <property type="entry name" value="alpha/beta hydrolase"/>
    <property type="match status" value="1"/>
</dbReference>
<keyword evidence="13" id="KW-0072">Autophagy</keyword>
<evidence type="ECO:0000256" key="2">
    <source>
        <dbReference type="ARBA" id="ARBA00004270"/>
    </source>
</evidence>
<evidence type="ECO:0000256" key="18">
    <source>
        <dbReference type="ARBA" id="ARBA00029828"/>
    </source>
</evidence>
<dbReference type="GO" id="GO:0034496">
    <property type="term" value="P:multivesicular body membrane disassembly"/>
    <property type="evidence" value="ECO:0007669"/>
    <property type="project" value="TreeGrafter"/>
</dbReference>
<dbReference type="CDD" id="cd00519">
    <property type="entry name" value="Lipase_3"/>
    <property type="match status" value="1"/>
</dbReference>
<keyword evidence="8" id="KW-0967">Endosome</keyword>
<evidence type="ECO:0000256" key="12">
    <source>
        <dbReference type="ARBA" id="ARBA00022989"/>
    </source>
</evidence>
<comment type="subcellular location">
    <subcellularLocation>
        <location evidence="3">Endosome</location>
        <location evidence="3">Multivesicular body membrane</location>
        <topology evidence="3">Single-pass type II membrane protein</topology>
    </subcellularLocation>
    <subcellularLocation>
        <location evidence="2">Prevacuolar compartment membrane</location>
        <topology evidence="2">Single-pass type II membrane protein</topology>
    </subcellularLocation>
</comment>
<dbReference type="AlphaFoldDB" id="A0A9N9GQ50"/>
<dbReference type="GO" id="GO:0032585">
    <property type="term" value="C:multivesicular body membrane"/>
    <property type="evidence" value="ECO:0007669"/>
    <property type="project" value="UniProtKB-SubCell"/>
</dbReference>
<evidence type="ECO:0000256" key="5">
    <source>
        <dbReference type="ARBA" id="ARBA00011137"/>
    </source>
</evidence>
<evidence type="ECO:0000256" key="6">
    <source>
        <dbReference type="ARBA" id="ARBA00013279"/>
    </source>
</evidence>
<comment type="subunit">
    <text evidence="5">Binds to both phosphatidylinositol (PI) and phosphatidylinositol 3,5-bisphosphate (PIP2).</text>
</comment>
<evidence type="ECO:0000313" key="22">
    <source>
        <dbReference type="Proteomes" id="UP000789570"/>
    </source>
</evidence>
<gene>
    <name evidence="21" type="ORF">FCALED_LOCUS9839</name>
</gene>
<dbReference type="Pfam" id="PF01764">
    <property type="entry name" value="Lipase_3"/>
    <property type="match status" value="1"/>
</dbReference>
<evidence type="ECO:0000256" key="8">
    <source>
        <dbReference type="ARBA" id="ARBA00022753"/>
    </source>
</evidence>
<keyword evidence="9" id="KW-0378">Hydrolase</keyword>
<dbReference type="InterPro" id="IPR029058">
    <property type="entry name" value="AB_hydrolase_fold"/>
</dbReference>
<reference evidence="21" key="1">
    <citation type="submission" date="2021-06" db="EMBL/GenBank/DDBJ databases">
        <authorList>
            <person name="Kallberg Y."/>
            <person name="Tangrot J."/>
            <person name="Rosling A."/>
        </authorList>
    </citation>
    <scope>NUCLEOTIDE SEQUENCE</scope>
    <source>
        <strain evidence="21">UK204</strain>
    </source>
</reference>
<keyword evidence="16" id="KW-0325">Glycoprotein</keyword>
<comment type="catalytic activity">
    <reaction evidence="1">
        <text>a triacylglycerol + H2O = a diacylglycerol + a fatty acid + H(+)</text>
        <dbReference type="Rhea" id="RHEA:12044"/>
        <dbReference type="ChEBI" id="CHEBI:15377"/>
        <dbReference type="ChEBI" id="CHEBI:15378"/>
        <dbReference type="ChEBI" id="CHEBI:17855"/>
        <dbReference type="ChEBI" id="CHEBI:18035"/>
        <dbReference type="ChEBI" id="CHEBI:28868"/>
        <dbReference type="EC" id="3.1.1.3"/>
    </reaction>
</comment>
<evidence type="ECO:0000259" key="20">
    <source>
        <dbReference type="Pfam" id="PF01764"/>
    </source>
</evidence>
<dbReference type="Proteomes" id="UP000789570">
    <property type="component" value="Unassembled WGS sequence"/>
</dbReference>
<dbReference type="GO" id="GO:0004620">
    <property type="term" value="F:phospholipase activity"/>
    <property type="evidence" value="ECO:0007669"/>
    <property type="project" value="TreeGrafter"/>
</dbReference>
<evidence type="ECO:0000256" key="16">
    <source>
        <dbReference type="ARBA" id="ARBA00023180"/>
    </source>
</evidence>
<evidence type="ECO:0000256" key="13">
    <source>
        <dbReference type="ARBA" id="ARBA00023006"/>
    </source>
</evidence>
<comment type="caution">
    <text evidence="21">The sequence shown here is derived from an EMBL/GenBank/DDBJ whole genome shotgun (WGS) entry which is preliminary data.</text>
</comment>
<name>A0A9N9GQ50_9GLOM</name>
<keyword evidence="7" id="KW-0812">Transmembrane</keyword>
<keyword evidence="11" id="KW-0735">Signal-anchor</keyword>
<keyword evidence="19" id="KW-0732">Signal</keyword>
<evidence type="ECO:0000256" key="17">
    <source>
        <dbReference type="ARBA" id="ARBA00024663"/>
    </source>
</evidence>
<keyword evidence="12" id="KW-1133">Transmembrane helix</keyword>
<comment type="function">
    <text evidence="17">Lipase which is essential for lysis of subvacuolar cytoplasm to vacuole targeted bodies and intravacuolar autophagic bodies. Involved in the lysis of intravacuolar multivesicular body (MVB) vesicles. The intravacuolar membrane disintegration by ATG15 is critical to life span extension.</text>
</comment>
<evidence type="ECO:0000313" key="21">
    <source>
        <dbReference type="EMBL" id="CAG8626576.1"/>
    </source>
</evidence>
<keyword evidence="15" id="KW-0472">Membrane</keyword>
<evidence type="ECO:0000256" key="14">
    <source>
        <dbReference type="ARBA" id="ARBA00023098"/>
    </source>
</evidence>
<comment type="similarity">
    <text evidence="4">Belongs to the AB hydrolase superfamily. Lipase family.</text>
</comment>
<evidence type="ECO:0000256" key="10">
    <source>
        <dbReference type="ARBA" id="ARBA00022963"/>
    </source>
</evidence>
<feature type="chain" id="PRO_5040150028" description="triacylglycerol lipase" evidence="19">
    <location>
        <begin position="23"/>
        <end position="427"/>
    </location>
</feature>
<proteinExistence type="inferred from homology"/>
<evidence type="ECO:0000256" key="1">
    <source>
        <dbReference type="ARBA" id="ARBA00001024"/>
    </source>
</evidence>
<dbReference type="InterPro" id="IPR050805">
    <property type="entry name" value="ATG15_Lipase"/>
</dbReference>
<dbReference type="GO" id="GO:0034727">
    <property type="term" value="P:piecemeal microautophagy of the nucleus"/>
    <property type="evidence" value="ECO:0007669"/>
    <property type="project" value="TreeGrafter"/>
</dbReference>
<keyword evidence="14" id="KW-0443">Lipid metabolism</keyword>
<evidence type="ECO:0000256" key="7">
    <source>
        <dbReference type="ARBA" id="ARBA00022692"/>
    </source>
</evidence>
<evidence type="ECO:0000256" key="11">
    <source>
        <dbReference type="ARBA" id="ARBA00022968"/>
    </source>
</evidence>
<dbReference type="PANTHER" id="PTHR47175">
    <property type="entry name" value="LIPASE ATG15-RELATED"/>
    <property type="match status" value="1"/>
</dbReference>